<accession>A0A5B7I2A3</accession>
<keyword evidence="3" id="KW-1185">Reference proteome</keyword>
<dbReference type="AlphaFoldDB" id="A0A5B7I2A3"/>
<evidence type="ECO:0000313" key="2">
    <source>
        <dbReference type="EMBL" id="MPC78740.1"/>
    </source>
</evidence>
<organism evidence="2 3">
    <name type="scientific">Portunus trituberculatus</name>
    <name type="common">Swimming crab</name>
    <name type="synonym">Neptunus trituberculatus</name>
    <dbReference type="NCBI Taxonomy" id="210409"/>
    <lineage>
        <taxon>Eukaryota</taxon>
        <taxon>Metazoa</taxon>
        <taxon>Ecdysozoa</taxon>
        <taxon>Arthropoda</taxon>
        <taxon>Crustacea</taxon>
        <taxon>Multicrustacea</taxon>
        <taxon>Malacostraca</taxon>
        <taxon>Eumalacostraca</taxon>
        <taxon>Eucarida</taxon>
        <taxon>Decapoda</taxon>
        <taxon>Pleocyemata</taxon>
        <taxon>Brachyura</taxon>
        <taxon>Eubrachyura</taxon>
        <taxon>Portunoidea</taxon>
        <taxon>Portunidae</taxon>
        <taxon>Portuninae</taxon>
        <taxon>Portunus</taxon>
    </lineage>
</organism>
<name>A0A5B7I2A3_PORTR</name>
<gene>
    <name evidence="2" type="ORF">E2C01_073237</name>
</gene>
<comment type="caution">
    <text evidence="2">The sequence shown here is derived from an EMBL/GenBank/DDBJ whole genome shotgun (WGS) entry which is preliminary data.</text>
</comment>
<feature type="region of interest" description="Disordered" evidence="1">
    <location>
        <begin position="80"/>
        <end position="141"/>
    </location>
</feature>
<evidence type="ECO:0000256" key="1">
    <source>
        <dbReference type="SAM" id="MobiDB-lite"/>
    </source>
</evidence>
<dbReference type="EMBL" id="VSRR010049240">
    <property type="protein sequence ID" value="MPC78740.1"/>
    <property type="molecule type" value="Genomic_DNA"/>
</dbReference>
<protein>
    <submittedName>
        <fullName evidence="2">Uncharacterized protein</fullName>
    </submittedName>
</protein>
<evidence type="ECO:0000313" key="3">
    <source>
        <dbReference type="Proteomes" id="UP000324222"/>
    </source>
</evidence>
<dbReference type="Proteomes" id="UP000324222">
    <property type="component" value="Unassembled WGS sequence"/>
</dbReference>
<feature type="compositionally biased region" description="Basic and acidic residues" evidence="1">
    <location>
        <begin position="96"/>
        <end position="107"/>
    </location>
</feature>
<proteinExistence type="predicted"/>
<feature type="region of interest" description="Disordered" evidence="1">
    <location>
        <begin position="1"/>
        <end position="27"/>
    </location>
</feature>
<feature type="compositionally biased region" description="Pro residues" evidence="1">
    <location>
        <begin position="132"/>
        <end position="141"/>
    </location>
</feature>
<reference evidence="2 3" key="1">
    <citation type="submission" date="2019-05" db="EMBL/GenBank/DDBJ databases">
        <title>Another draft genome of Portunus trituberculatus and its Hox gene families provides insights of decapod evolution.</title>
        <authorList>
            <person name="Jeong J.-H."/>
            <person name="Song I."/>
            <person name="Kim S."/>
            <person name="Choi T."/>
            <person name="Kim D."/>
            <person name="Ryu S."/>
            <person name="Kim W."/>
        </authorList>
    </citation>
    <scope>NUCLEOTIDE SEQUENCE [LARGE SCALE GENOMIC DNA]</scope>
    <source>
        <tissue evidence="2">Muscle</tissue>
    </source>
</reference>
<sequence length="141" mass="15318">MSRNKRKGIQTLPSFKGPRVLEGGAQQHTKHPRAFLVTLKCHEHISLTLIPPSVAWRRVAPCPSPRNHNNCNGYNNRGVSTLNTLGRRAAGGGTGQDHHAESDKNPEGSKSGHNGKTYECRCVPDPLQDSPPGIPHAPRTP</sequence>